<dbReference type="OMA" id="IDSGHIH"/>
<reference evidence="1" key="1">
    <citation type="journal article" date="2012" name="Nat. Biotechnol.">
        <title>Draft genome sequence of pigeonpea (Cajanus cajan), an orphan legume crop of resource-poor farmers.</title>
        <authorList>
            <person name="Varshney R.K."/>
            <person name="Chen W."/>
            <person name="Li Y."/>
            <person name="Bharti A.K."/>
            <person name="Saxena R.K."/>
            <person name="Schlueter J.A."/>
            <person name="Donoghue M.T."/>
            <person name="Azam S."/>
            <person name="Fan G."/>
            <person name="Whaley A.M."/>
            <person name="Farmer A.D."/>
            <person name="Sheridan J."/>
            <person name="Iwata A."/>
            <person name="Tuteja R."/>
            <person name="Penmetsa R.V."/>
            <person name="Wu W."/>
            <person name="Upadhyaya H.D."/>
            <person name="Yang S.P."/>
            <person name="Shah T."/>
            <person name="Saxena K.B."/>
            <person name="Michael T."/>
            <person name="McCombie W.R."/>
            <person name="Yang B."/>
            <person name="Zhang G."/>
            <person name="Yang H."/>
            <person name="Wang J."/>
            <person name="Spillane C."/>
            <person name="Cook D.R."/>
            <person name="May G.D."/>
            <person name="Xu X."/>
            <person name="Jackson S.A."/>
        </authorList>
    </citation>
    <scope>NUCLEOTIDE SEQUENCE [LARGE SCALE GENOMIC DNA]</scope>
</reference>
<protein>
    <recommendedName>
        <fullName evidence="3">Reverse transcriptase zinc-binding domain-containing protein</fullName>
    </recommendedName>
</protein>
<sequence length="153" mass="18224">MFLNTLPTKEQLLNRNVALQADQQRYALETIHHVIFSCCYVNRVWKQWLQLLQSPSPLCHVAFTNFLAPPSIISSKEQTERWWVWWAAMCWYTWKMRNQCVFEQGQFDGHKLGQQVLMFSWSWLSAFNNSFSYSFTQWQLNIGLCLLGSRAYE</sequence>
<dbReference type="AlphaFoldDB" id="A0A151R2F6"/>
<dbReference type="Proteomes" id="UP000075243">
    <property type="component" value="Unassembled WGS sequence"/>
</dbReference>
<keyword evidence="2" id="KW-1185">Reference proteome</keyword>
<gene>
    <name evidence="1" type="ORF">KK1_042149</name>
</gene>
<evidence type="ECO:0008006" key="3">
    <source>
        <dbReference type="Google" id="ProtNLM"/>
    </source>
</evidence>
<evidence type="ECO:0000313" key="1">
    <source>
        <dbReference type="EMBL" id="KYP36720.1"/>
    </source>
</evidence>
<accession>A0A151R2F6</accession>
<evidence type="ECO:0000313" key="2">
    <source>
        <dbReference type="Proteomes" id="UP000075243"/>
    </source>
</evidence>
<dbReference type="Gramene" id="C.cajan_39218.t">
    <property type="protein sequence ID" value="C.cajan_39218.t.cds1"/>
    <property type="gene ID" value="C.cajan_39218"/>
</dbReference>
<proteinExistence type="predicted"/>
<name>A0A151R2F6_CAJCA</name>
<dbReference type="EMBL" id="KQ484177">
    <property type="protein sequence ID" value="KYP36720.1"/>
    <property type="molecule type" value="Genomic_DNA"/>
</dbReference>
<organism evidence="1 2">
    <name type="scientific">Cajanus cajan</name>
    <name type="common">Pigeon pea</name>
    <name type="synonym">Cajanus indicus</name>
    <dbReference type="NCBI Taxonomy" id="3821"/>
    <lineage>
        <taxon>Eukaryota</taxon>
        <taxon>Viridiplantae</taxon>
        <taxon>Streptophyta</taxon>
        <taxon>Embryophyta</taxon>
        <taxon>Tracheophyta</taxon>
        <taxon>Spermatophyta</taxon>
        <taxon>Magnoliopsida</taxon>
        <taxon>eudicotyledons</taxon>
        <taxon>Gunneridae</taxon>
        <taxon>Pentapetalae</taxon>
        <taxon>rosids</taxon>
        <taxon>fabids</taxon>
        <taxon>Fabales</taxon>
        <taxon>Fabaceae</taxon>
        <taxon>Papilionoideae</taxon>
        <taxon>50 kb inversion clade</taxon>
        <taxon>NPAAA clade</taxon>
        <taxon>indigoferoid/millettioid clade</taxon>
        <taxon>Phaseoleae</taxon>
        <taxon>Cajanus</taxon>
    </lineage>
</organism>